<sequence>MKTNTAKVLTPARFSPLRHSSPGAITPPRPSRDACIKATAENMKLFADEPEKGQGALSSQVSETQYFAQSKTNTTPTFKMGTPGEEYLNLRMITRSFGIGSTTIMAGILTRHEHQDSLSESDIKHEHLLQDVYTLPQDIGALSPVEEWLIRRMRNELRGSNRFSDWLTGRDEIIKFLEGREVHHKLTLAEIHTLSTNHLRLLAEIQLLSRDLD</sequence>
<accession>A0AAD7H201</accession>
<gene>
    <name evidence="2" type="ORF">B0H17DRAFT_1123619</name>
</gene>
<feature type="region of interest" description="Disordered" evidence="1">
    <location>
        <begin position="1"/>
        <end position="32"/>
    </location>
</feature>
<reference evidence="2" key="1">
    <citation type="submission" date="2023-03" db="EMBL/GenBank/DDBJ databases">
        <title>Massive genome expansion in bonnet fungi (Mycena s.s.) driven by repeated elements and novel gene families across ecological guilds.</title>
        <authorList>
            <consortium name="Lawrence Berkeley National Laboratory"/>
            <person name="Harder C.B."/>
            <person name="Miyauchi S."/>
            <person name="Viragh M."/>
            <person name="Kuo A."/>
            <person name="Thoen E."/>
            <person name="Andreopoulos B."/>
            <person name="Lu D."/>
            <person name="Skrede I."/>
            <person name="Drula E."/>
            <person name="Henrissat B."/>
            <person name="Morin E."/>
            <person name="Kohler A."/>
            <person name="Barry K."/>
            <person name="LaButti K."/>
            <person name="Morin E."/>
            <person name="Salamov A."/>
            <person name="Lipzen A."/>
            <person name="Mereny Z."/>
            <person name="Hegedus B."/>
            <person name="Baldrian P."/>
            <person name="Stursova M."/>
            <person name="Weitz H."/>
            <person name="Taylor A."/>
            <person name="Grigoriev I.V."/>
            <person name="Nagy L.G."/>
            <person name="Martin F."/>
            <person name="Kauserud H."/>
        </authorList>
    </citation>
    <scope>NUCLEOTIDE SEQUENCE</scope>
    <source>
        <strain evidence="2">CBHHK067</strain>
    </source>
</reference>
<dbReference type="EMBL" id="JARKIE010000001">
    <property type="protein sequence ID" value="KAJ7710474.1"/>
    <property type="molecule type" value="Genomic_DNA"/>
</dbReference>
<evidence type="ECO:0000313" key="3">
    <source>
        <dbReference type="Proteomes" id="UP001221757"/>
    </source>
</evidence>
<dbReference type="AlphaFoldDB" id="A0AAD7H201"/>
<protein>
    <submittedName>
        <fullName evidence="2">Uncharacterized protein</fullName>
    </submittedName>
</protein>
<keyword evidence="3" id="KW-1185">Reference proteome</keyword>
<dbReference type="Proteomes" id="UP001221757">
    <property type="component" value="Unassembled WGS sequence"/>
</dbReference>
<name>A0AAD7H201_MYCRO</name>
<comment type="caution">
    <text evidence="2">The sequence shown here is derived from an EMBL/GenBank/DDBJ whole genome shotgun (WGS) entry which is preliminary data.</text>
</comment>
<proteinExistence type="predicted"/>
<evidence type="ECO:0000256" key="1">
    <source>
        <dbReference type="SAM" id="MobiDB-lite"/>
    </source>
</evidence>
<organism evidence="2 3">
    <name type="scientific">Mycena rosella</name>
    <name type="common">Pink bonnet</name>
    <name type="synonym">Agaricus rosellus</name>
    <dbReference type="NCBI Taxonomy" id="1033263"/>
    <lineage>
        <taxon>Eukaryota</taxon>
        <taxon>Fungi</taxon>
        <taxon>Dikarya</taxon>
        <taxon>Basidiomycota</taxon>
        <taxon>Agaricomycotina</taxon>
        <taxon>Agaricomycetes</taxon>
        <taxon>Agaricomycetidae</taxon>
        <taxon>Agaricales</taxon>
        <taxon>Marasmiineae</taxon>
        <taxon>Mycenaceae</taxon>
        <taxon>Mycena</taxon>
    </lineage>
</organism>
<evidence type="ECO:0000313" key="2">
    <source>
        <dbReference type="EMBL" id="KAJ7710474.1"/>
    </source>
</evidence>